<dbReference type="CDD" id="cd20335">
    <property type="entry name" value="BRcat_RBR"/>
    <property type="match status" value="1"/>
</dbReference>
<dbReference type="EMBL" id="LR746267">
    <property type="protein sequence ID" value="CAA7395150.1"/>
    <property type="molecule type" value="Genomic_DNA"/>
</dbReference>
<evidence type="ECO:0000256" key="14">
    <source>
        <dbReference type="PROSITE-ProRule" id="PRU00175"/>
    </source>
</evidence>
<dbReference type="InterPro" id="IPR002464">
    <property type="entry name" value="DNA/RNA_helicase_DEAH_CS"/>
</dbReference>
<evidence type="ECO:0000256" key="3">
    <source>
        <dbReference type="ARBA" id="ARBA00022679"/>
    </source>
</evidence>
<dbReference type="InterPro" id="IPR027417">
    <property type="entry name" value="P-loop_NTPase"/>
</dbReference>
<evidence type="ECO:0000256" key="4">
    <source>
        <dbReference type="ARBA" id="ARBA00022723"/>
    </source>
</evidence>
<keyword evidence="10" id="KW-0347">Helicase</keyword>
<evidence type="ECO:0000256" key="10">
    <source>
        <dbReference type="ARBA" id="ARBA00022806"/>
    </source>
</evidence>
<dbReference type="Proteomes" id="UP000663760">
    <property type="component" value="Chromosome 4"/>
</dbReference>
<dbReference type="Gene3D" id="3.40.50.300">
    <property type="entry name" value="P-loop containing nucleotide triphosphate hydrolases"/>
    <property type="match status" value="2"/>
</dbReference>
<dbReference type="InterPro" id="IPR011709">
    <property type="entry name" value="DEAD-box_helicase_OB_fold"/>
</dbReference>
<dbReference type="SMART" id="SM00487">
    <property type="entry name" value="DEXDc"/>
    <property type="match status" value="1"/>
</dbReference>
<dbReference type="Gene3D" id="1.20.120.1080">
    <property type="match status" value="1"/>
</dbReference>
<dbReference type="PROSITE" id="PS00518">
    <property type="entry name" value="ZF_RING_1"/>
    <property type="match status" value="1"/>
</dbReference>
<keyword evidence="6" id="KW-0547">Nucleotide-binding</keyword>
<evidence type="ECO:0000256" key="8">
    <source>
        <dbReference type="ARBA" id="ARBA00022786"/>
    </source>
</evidence>
<dbReference type="GO" id="GO:0008270">
    <property type="term" value="F:zinc ion binding"/>
    <property type="evidence" value="ECO:0007669"/>
    <property type="project" value="UniProtKB-KW"/>
</dbReference>
<dbReference type="InterPro" id="IPR035979">
    <property type="entry name" value="RBD_domain_sf"/>
</dbReference>
<evidence type="ECO:0000259" key="17">
    <source>
        <dbReference type="PROSITE" id="PS51192"/>
    </source>
</evidence>
<evidence type="ECO:0000256" key="2">
    <source>
        <dbReference type="ARBA" id="ARBA00012552"/>
    </source>
</evidence>
<comment type="similarity">
    <text evidence="1">Belongs to the DEAD box helicase family. DEAH subfamily.</text>
</comment>
<evidence type="ECO:0000256" key="5">
    <source>
        <dbReference type="ARBA" id="ARBA00022737"/>
    </source>
</evidence>
<dbReference type="CDD" id="cd18791">
    <property type="entry name" value="SF2_C_RHA"/>
    <property type="match status" value="1"/>
</dbReference>
<dbReference type="EC" id="3.6.4.13" evidence="2"/>
<evidence type="ECO:0000313" key="21">
    <source>
        <dbReference type="Proteomes" id="UP000663760"/>
    </source>
</evidence>
<dbReference type="PROSITE" id="PS50089">
    <property type="entry name" value="ZF_RING_2"/>
    <property type="match status" value="1"/>
</dbReference>
<dbReference type="PROSITE" id="PS00028">
    <property type="entry name" value="ZINC_FINGER_C2H2_1"/>
    <property type="match status" value="1"/>
</dbReference>
<dbReference type="PROSITE" id="PS00690">
    <property type="entry name" value="DEAH_ATP_HELICASE"/>
    <property type="match status" value="1"/>
</dbReference>
<dbReference type="InterPro" id="IPR056247">
    <property type="entry name" value="KH_DEAH11/12_2nd"/>
</dbReference>
<dbReference type="SUPFAM" id="SSF54928">
    <property type="entry name" value="RNA-binding domain, RBD"/>
    <property type="match status" value="1"/>
</dbReference>
<dbReference type="InterPro" id="IPR011545">
    <property type="entry name" value="DEAD/DEAH_box_helicase_dom"/>
</dbReference>
<dbReference type="GO" id="GO:0005524">
    <property type="term" value="F:ATP binding"/>
    <property type="evidence" value="ECO:0007669"/>
    <property type="project" value="UniProtKB-KW"/>
</dbReference>
<dbReference type="Pfam" id="PF24471">
    <property type="entry name" value="KH_DEAH11"/>
    <property type="match status" value="1"/>
</dbReference>
<comment type="catalytic activity">
    <reaction evidence="13">
        <text>ATP + H2O = ADP + phosphate + H(+)</text>
        <dbReference type="Rhea" id="RHEA:13065"/>
        <dbReference type="ChEBI" id="CHEBI:15377"/>
        <dbReference type="ChEBI" id="CHEBI:15378"/>
        <dbReference type="ChEBI" id="CHEBI:30616"/>
        <dbReference type="ChEBI" id="CHEBI:43474"/>
        <dbReference type="ChEBI" id="CHEBI:456216"/>
        <dbReference type="EC" id="3.6.4.13"/>
    </reaction>
</comment>
<keyword evidence="9" id="KW-0378">Hydrolase</keyword>
<dbReference type="InterPro" id="IPR044066">
    <property type="entry name" value="TRIAD_supradom"/>
</dbReference>
<protein>
    <recommendedName>
        <fullName evidence="2">RNA helicase</fullName>
        <ecNumber evidence="2">3.6.4.13</ecNumber>
    </recommendedName>
</protein>
<dbReference type="Pfam" id="PF07717">
    <property type="entry name" value="OB_NTP_bind"/>
    <property type="match status" value="1"/>
</dbReference>
<dbReference type="InterPro" id="IPR056246">
    <property type="entry name" value="KH_DEAH11/12_1st"/>
</dbReference>
<evidence type="ECO:0000256" key="11">
    <source>
        <dbReference type="ARBA" id="ARBA00022833"/>
    </source>
</evidence>
<dbReference type="Pfam" id="PF24475">
    <property type="entry name" value="RBD_DEAH11"/>
    <property type="match status" value="1"/>
</dbReference>
<dbReference type="Pfam" id="PF24641">
    <property type="entry name" value="KH_DEAH11_2nd"/>
    <property type="match status" value="1"/>
</dbReference>
<dbReference type="Pfam" id="PF00271">
    <property type="entry name" value="Helicase_C"/>
    <property type="match status" value="1"/>
</dbReference>
<dbReference type="CDD" id="cd17917">
    <property type="entry name" value="DEXHc_RHA-like"/>
    <property type="match status" value="1"/>
</dbReference>
<dbReference type="InterPro" id="IPR002867">
    <property type="entry name" value="IBR_dom"/>
</dbReference>
<dbReference type="OrthoDB" id="10009520at2759"/>
<keyword evidence="4" id="KW-0479">Metal-binding</keyword>
<organism evidence="20 21">
    <name type="scientific">Spirodela intermedia</name>
    <name type="common">Intermediate duckweed</name>
    <dbReference type="NCBI Taxonomy" id="51605"/>
    <lineage>
        <taxon>Eukaryota</taxon>
        <taxon>Viridiplantae</taxon>
        <taxon>Streptophyta</taxon>
        <taxon>Embryophyta</taxon>
        <taxon>Tracheophyta</taxon>
        <taxon>Spermatophyta</taxon>
        <taxon>Magnoliopsida</taxon>
        <taxon>Liliopsida</taxon>
        <taxon>Araceae</taxon>
        <taxon>Lemnoideae</taxon>
        <taxon>Spirodela</taxon>
    </lineage>
</organism>
<dbReference type="PROSITE" id="PS51194">
    <property type="entry name" value="HELICASE_CTER"/>
    <property type="match status" value="1"/>
</dbReference>
<dbReference type="SMART" id="SM00847">
    <property type="entry name" value="HA2"/>
    <property type="match status" value="1"/>
</dbReference>
<keyword evidence="7 14" id="KW-0863">Zinc-finger</keyword>
<evidence type="ECO:0000313" key="20">
    <source>
        <dbReference type="EMBL" id="CAA7395150.1"/>
    </source>
</evidence>
<keyword evidence="11" id="KW-0862">Zinc</keyword>
<evidence type="ECO:0000256" key="1">
    <source>
        <dbReference type="ARBA" id="ARBA00008792"/>
    </source>
</evidence>
<feature type="domain" description="Helicase C-terminal" evidence="18">
    <location>
        <begin position="490"/>
        <end position="659"/>
    </location>
</feature>
<evidence type="ECO:0000259" key="16">
    <source>
        <dbReference type="PROSITE" id="PS50089"/>
    </source>
</evidence>
<dbReference type="SUPFAM" id="SSF52540">
    <property type="entry name" value="P-loop containing nucleoside triphosphate hydrolases"/>
    <property type="match status" value="1"/>
</dbReference>
<evidence type="ECO:0000259" key="18">
    <source>
        <dbReference type="PROSITE" id="PS51194"/>
    </source>
</evidence>
<evidence type="ECO:0000256" key="13">
    <source>
        <dbReference type="ARBA" id="ARBA00047984"/>
    </source>
</evidence>
<dbReference type="GO" id="GO:0016740">
    <property type="term" value="F:transferase activity"/>
    <property type="evidence" value="ECO:0007669"/>
    <property type="project" value="UniProtKB-KW"/>
</dbReference>
<dbReference type="InterPro" id="IPR001650">
    <property type="entry name" value="Helicase_C-like"/>
</dbReference>
<dbReference type="Pfam" id="PF24638">
    <property type="entry name" value="KH_DEAH11_1st"/>
    <property type="match status" value="1"/>
</dbReference>
<evidence type="ECO:0000256" key="12">
    <source>
        <dbReference type="ARBA" id="ARBA00022840"/>
    </source>
</evidence>
<keyword evidence="3" id="KW-0808">Transferase</keyword>
<dbReference type="InterPro" id="IPR014001">
    <property type="entry name" value="Helicase_ATP-bd"/>
</dbReference>
<dbReference type="GO" id="GO:0003723">
    <property type="term" value="F:RNA binding"/>
    <property type="evidence" value="ECO:0007669"/>
    <property type="project" value="TreeGrafter"/>
</dbReference>
<dbReference type="SUPFAM" id="SSF57850">
    <property type="entry name" value="RING/U-box"/>
    <property type="match status" value="3"/>
</dbReference>
<accession>A0A7I8KBJ1</accession>
<sequence length="1764" mass="194623">MRGRGGPYRSSWAPGGFPARVLSRRPCSIDDRRQPRVASLPAAVFSVVLERKRHHRDRGGAADLAPADLETLIADCPVRPKTSIVLKSGSVAVKLFFPAWPDALESAVYFWGRRLDGAHEMAVRVLSNVPTNDEVCDRAEEAVRLRNLFAGHARGLLACESVRRCDQRIEEVSAEIRKLSESMKNRTKLPLFLERMARRSRLEEERDQLRQKRGEFQAGLRSILTLLGEEAGGEGSVGKEEGDGVEVFGARGELDWNQIHWLLIRERRRLDEGLPIFAYRRKILNVINSNQVVILVGETGSGKSTQIVQFLADAWLDTPGSIICTQPRKIAAVSLAQRVSEESHGCCQDDLATSYVTYSPAARAFKSKVVFTTDHCFLKHMMNDASLTGVSHVLVDEAHERSLNTDLILALVKSLLLRRLDLRLIVMSATVDARRLSDYYFGCLTFPVAGRAFPVEVKYVPTASIEFPPAATSKQEVSCGSADYVADVVKMVGLIHRTEEDGAVLAFLTSQMEVEWACERFEASSSAVVLPLHGKLSREEQHRVFQSFPGKRKVIFSTNIAETSLTIPGVKYVVDSGVVKESRFEPGSGMNVLRVCRISQSSARQRAGRAGRAEAGKCYRLYSESEFQSMAMHEEPEIRKVHLGIAVLRIIALGVKNVQEFDFVDSPDPKSVDSAIQNLIQLGAVVTTGEGFELTDTGRSMTKLGIEPRLGKMILDCHSRGLSKEGVVLAAVMANASSIFCRVGTDEEKLRADCLKVPFCHRDGDLFTLLSVYQEWERAQESKNRWCWQNSINAKSMRRCQETVGELDLCLYNELNIVVPTYWKWGKQNSSSEYCKLLKKVVLSSLAENVAMFSGCDRLGYQVASSGQHLQLHPSCSLFVYGKMPTWVVFGEILSAKRQYLVCVTAVDFDCLYGMQPPPPFDLIRLLGKMMKRNEIIGVSRTVLSRLCGRGNSNLRGLCSRVQRACGDERIRIEVDFDRGAIQLHASPEDVDKVNALINDALDHETKYLRNECTEKRLFPSDSPPTALVGAGAEIRHLELDGRRLTVEICHPAAHSLDDLELLMAVDRHVSGGIATVHRYGGGAPAAASSPEAASDGSRWGKITFLSPDDAETAVSVMDGMELQGSPLKVRMLKSTFAGDGLPFAAVTAKIFWPRRPSKGVAMVKCSPADAAAIAGDLAGLVIGVRPVRAEVSQKYDDCVVVGGIGRDVSEEEIFEVLGGATSRRIAAVRLLRGVAVEQPSAKACEEALLREMSPFMAGKLLPSGRALRVQVFEPAPMDHLMRALISFDGSLHLEAARALTRLGGMTLPGCQHWQRIQCRQVFRSSLTCPSHVYHAIRTQLDSLLESLNRLRGVEVGLEKNDNGLYRVRISANGTKTIADLRRPLEELMKGKTVAHPELTPAATQLCCSRDGAAAMKSLERESGTFILYDKRSSGTIRIFGPPPAVAAAESKLVRSLLALHESRQLEVPLRGGDLPAELMKEVVQKFGPDLRGLEERVPGASFLLHTRRHVLQIRGRLEHRRKVDQIIAELAGDCGGRATRPSPSDDECCCPICLCELEDPHRLEGCGHRFCRSCLMEQLESAIRTREGFPLSCLAARGGCRVPILLVDLRCLLPPGTCKLEELFRASVAAFVAGSGGAYRFCPSPDCPGVYKVAEEEAAAAPYACGACSAETCRRCHLEYHPWVSCRRYRELKEDPDVSLEEWRRGKNNVKNCPSCGHAIEKTDGCSHVECRCGEHICWECLRTFPSGDDCYAHLRSVHLASL</sequence>
<dbReference type="InterPro" id="IPR056248">
    <property type="entry name" value="RBD_DEAH11/12"/>
</dbReference>
<proteinExistence type="inferred from homology"/>
<evidence type="ECO:0000256" key="6">
    <source>
        <dbReference type="ARBA" id="ARBA00022741"/>
    </source>
</evidence>
<dbReference type="InterPro" id="IPR027370">
    <property type="entry name" value="Znf-RING_euk"/>
</dbReference>
<dbReference type="SMART" id="SM00490">
    <property type="entry name" value="HELICc"/>
    <property type="match status" value="1"/>
</dbReference>
<feature type="domain" description="RING-type" evidence="16">
    <location>
        <begin position="1551"/>
        <end position="1598"/>
    </location>
</feature>
<dbReference type="SMART" id="SM00647">
    <property type="entry name" value="IBR"/>
    <property type="match status" value="2"/>
</dbReference>
<evidence type="ECO:0000259" key="19">
    <source>
        <dbReference type="PROSITE" id="PS51873"/>
    </source>
</evidence>
<dbReference type="InterPro" id="IPR013083">
    <property type="entry name" value="Znf_RING/FYVE/PHD"/>
</dbReference>
<gene>
    <name evidence="20" type="ORF">SI8410_04005811</name>
</gene>
<dbReference type="FunFam" id="1.20.120.1080:FF:000033">
    <property type="entry name" value="RBR-type E3 ubiquitin transferase"/>
    <property type="match status" value="1"/>
</dbReference>
<feature type="coiled-coil region" evidence="15">
    <location>
        <begin position="162"/>
        <end position="219"/>
    </location>
</feature>
<dbReference type="SMART" id="SM00184">
    <property type="entry name" value="RING"/>
    <property type="match status" value="1"/>
</dbReference>
<evidence type="ECO:0000256" key="15">
    <source>
        <dbReference type="SAM" id="Coils"/>
    </source>
</evidence>
<feature type="domain" description="RING-type" evidence="19">
    <location>
        <begin position="1547"/>
        <end position="1759"/>
    </location>
</feature>
<dbReference type="Pfam" id="PF13445">
    <property type="entry name" value="zf-RING_UBOX"/>
    <property type="match status" value="1"/>
</dbReference>
<dbReference type="Pfam" id="PF01485">
    <property type="entry name" value="IBR"/>
    <property type="match status" value="2"/>
</dbReference>
<dbReference type="CDD" id="cd22585">
    <property type="entry name" value="Rcat_RBR_DEAH12-like"/>
    <property type="match status" value="1"/>
</dbReference>
<dbReference type="CDD" id="cd00590">
    <property type="entry name" value="RRM_SF"/>
    <property type="match status" value="1"/>
</dbReference>
<dbReference type="InterPro" id="IPR056245">
    <property type="entry name" value="KH_DEAH11/12"/>
</dbReference>
<dbReference type="InterPro" id="IPR007502">
    <property type="entry name" value="Helicase-assoc_dom"/>
</dbReference>
<dbReference type="GO" id="GO:0003724">
    <property type="term" value="F:RNA helicase activity"/>
    <property type="evidence" value="ECO:0007669"/>
    <property type="project" value="UniProtKB-EC"/>
</dbReference>
<name>A0A7I8KBJ1_SPIIN</name>
<dbReference type="PROSITE" id="PS51192">
    <property type="entry name" value="HELICASE_ATP_BIND_1"/>
    <property type="match status" value="1"/>
</dbReference>
<evidence type="ECO:0000256" key="9">
    <source>
        <dbReference type="ARBA" id="ARBA00022801"/>
    </source>
</evidence>
<keyword evidence="12" id="KW-0067">ATP-binding</keyword>
<dbReference type="Gene3D" id="3.30.40.10">
    <property type="entry name" value="Zinc/RING finger domain, C3HC4 (zinc finger)"/>
    <property type="match status" value="1"/>
</dbReference>
<evidence type="ECO:0000256" key="7">
    <source>
        <dbReference type="ARBA" id="ARBA00022771"/>
    </source>
</evidence>
<dbReference type="FunFam" id="3.40.50.300:FF:001279">
    <property type="entry name" value="ATP-dependent RNA helicase DEAH12 chloroplastic"/>
    <property type="match status" value="1"/>
</dbReference>
<feature type="domain" description="Helicase ATP-binding" evidence="17">
    <location>
        <begin position="284"/>
        <end position="449"/>
    </location>
</feature>
<dbReference type="Pfam" id="PF24637">
    <property type="entry name" value="RRM_DEAH11"/>
    <property type="match status" value="1"/>
</dbReference>
<dbReference type="PROSITE" id="PS51873">
    <property type="entry name" value="TRIAD"/>
    <property type="match status" value="1"/>
</dbReference>
<dbReference type="InterPro" id="IPR013087">
    <property type="entry name" value="Znf_C2H2_type"/>
</dbReference>
<keyword evidence="8" id="KW-0833">Ubl conjugation pathway</keyword>
<dbReference type="GO" id="GO:0016787">
    <property type="term" value="F:hydrolase activity"/>
    <property type="evidence" value="ECO:0007669"/>
    <property type="project" value="UniProtKB-KW"/>
</dbReference>
<dbReference type="Gene3D" id="1.20.120.1750">
    <property type="match status" value="1"/>
</dbReference>
<dbReference type="Pfam" id="PF00270">
    <property type="entry name" value="DEAD"/>
    <property type="match status" value="1"/>
</dbReference>
<reference evidence="20" key="1">
    <citation type="submission" date="2020-02" db="EMBL/GenBank/DDBJ databases">
        <authorList>
            <person name="Scholz U."/>
            <person name="Mascher M."/>
            <person name="Fiebig A."/>
        </authorList>
    </citation>
    <scope>NUCLEOTIDE SEQUENCE</scope>
</reference>
<dbReference type="PANTHER" id="PTHR18934">
    <property type="entry name" value="ATP-DEPENDENT RNA HELICASE"/>
    <property type="match status" value="1"/>
</dbReference>
<dbReference type="InterPro" id="IPR001841">
    <property type="entry name" value="Znf_RING"/>
</dbReference>
<keyword evidence="5" id="KW-0677">Repeat</keyword>
<keyword evidence="15" id="KW-0175">Coiled coil</keyword>
<dbReference type="Pfam" id="PF21010">
    <property type="entry name" value="HA2_C"/>
    <property type="match status" value="1"/>
</dbReference>
<dbReference type="InterPro" id="IPR056244">
    <property type="entry name" value="RRM_DEAH11/12"/>
</dbReference>
<dbReference type="FunFam" id="1.20.120.1750:FF:000020">
    <property type="entry name" value="ATP-dependent RNA helicase DEAH12 chloroplastic"/>
    <property type="match status" value="1"/>
</dbReference>
<dbReference type="PANTHER" id="PTHR18934:SF81">
    <property type="entry name" value="ATP-DEPENDENT RNA HELICASE DEAH11, CHLOROPLASTIC-RELATED"/>
    <property type="match status" value="1"/>
</dbReference>
<dbReference type="InterPro" id="IPR017907">
    <property type="entry name" value="Znf_RING_CS"/>
</dbReference>
<keyword evidence="21" id="KW-1185">Reference proteome</keyword>